<keyword evidence="2" id="KW-1185">Reference proteome</keyword>
<dbReference type="Proteomes" id="UP000004986">
    <property type="component" value="Unassembled WGS sequence"/>
</dbReference>
<name>F3GCX0_PSESJ</name>
<dbReference type="EMBL" id="AEAI01001122">
    <property type="protein sequence ID" value="EGH44920.1"/>
    <property type="molecule type" value="Genomic_DNA"/>
</dbReference>
<sequence>GMSGEARDKLVARPPPAMAYALLETAIGTHSNGGAVHGQRRRFDTCIAMGRTTPFFWTDL</sequence>
<gene>
    <name evidence="1" type="ORF">PSYPI_22162</name>
</gene>
<evidence type="ECO:0000313" key="1">
    <source>
        <dbReference type="EMBL" id="EGH44920.1"/>
    </source>
</evidence>
<reference evidence="1 2" key="1">
    <citation type="journal article" date="2011" name="PLoS Pathog.">
        <title>Dynamic evolution of pathogenicity revealed by sequencing and comparative genomics of 19 Pseudomonas syringae isolates.</title>
        <authorList>
            <person name="Baltrus D.A."/>
            <person name="Nishimura M.T."/>
            <person name="Romanchuk A."/>
            <person name="Chang J.H."/>
            <person name="Mukhtar M.S."/>
            <person name="Cherkis K."/>
            <person name="Roach J."/>
            <person name="Grant S.R."/>
            <person name="Jones C.D."/>
            <person name="Dangl J.L."/>
        </authorList>
    </citation>
    <scope>NUCLEOTIDE SEQUENCE [LARGE SCALE GENOMIC DNA]</scope>
    <source>
        <strain evidence="1 2">1704B</strain>
    </source>
</reference>
<comment type="caution">
    <text evidence="1">The sequence shown here is derived from an EMBL/GenBank/DDBJ whole genome shotgun (WGS) entry which is preliminary data.</text>
</comment>
<evidence type="ECO:0000313" key="2">
    <source>
        <dbReference type="Proteomes" id="UP000004986"/>
    </source>
</evidence>
<accession>F3GCX0</accession>
<feature type="non-terminal residue" evidence="1">
    <location>
        <position position="1"/>
    </location>
</feature>
<dbReference type="AlphaFoldDB" id="F3GCX0"/>
<organism evidence="1 2">
    <name type="scientific">Pseudomonas syringae pv. pisi str. 1704B</name>
    <dbReference type="NCBI Taxonomy" id="629263"/>
    <lineage>
        <taxon>Bacteria</taxon>
        <taxon>Pseudomonadati</taxon>
        <taxon>Pseudomonadota</taxon>
        <taxon>Gammaproteobacteria</taxon>
        <taxon>Pseudomonadales</taxon>
        <taxon>Pseudomonadaceae</taxon>
        <taxon>Pseudomonas</taxon>
        <taxon>Pseudomonas syringae</taxon>
    </lineage>
</organism>
<protein>
    <submittedName>
        <fullName evidence="1">Uncharacterized protein</fullName>
    </submittedName>
</protein>
<dbReference type="HOGENOM" id="CLU_2928284_0_0_6"/>
<proteinExistence type="predicted"/>